<evidence type="ECO:0000313" key="1">
    <source>
        <dbReference type="EMBL" id="AHI33058.1"/>
    </source>
</evidence>
<name>W5Z3K0_9GAMM</name>
<dbReference type="HOGENOM" id="CLU_3201822_0_0_6"/>
<accession>W5Z3K0</accession>
<organism evidence="1 2">
    <name type="scientific">Marinobacter salarius</name>
    <dbReference type="NCBI Taxonomy" id="1420917"/>
    <lineage>
        <taxon>Bacteria</taxon>
        <taxon>Pseudomonadati</taxon>
        <taxon>Pseudomonadota</taxon>
        <taxon>Gammaproteobacteria</taxon>
        <taxon>Pseudomonadales</taxon>
        <taxon>Marinobacteraceae</taxon>
        <taxon>Marinobacter</taxon>
    </lineage>
</organism>
<dbReference type="Proteomes" id="UP000035081">
    <property type="component" value="Chromosome"/>
</dbReference>
<protein>
    <submittedName>
        <fullName evidence="1">Uncharacterized protein</fullName>
    </submittedName>
</protein>
<proteinExistence type="predicted"/>
<evidence type="ECO:0000313" key="2">
    <source>
        <dbReference type="Proteomes" id="UP000035081"/>
    </source>
</evidence>
<gene>
    <name evidence="1" type="ORF">AU15_06125</name>
</gene>
<dbReference type="KEGG" id="msr:AU15_06125"/>
<reference evidence="1 2" key="1">
    <citation type="journal article" date="2014" name="Genome Announc.">
        <title>Draft Genome Sequences of Marinobacter similis A3d10T and Marinobacter salarius R9SW1T.</title>
        <authorList>
            <person name="Ivanova E.P."/>
            <person name="Ng H.J."/>
            <person name="Webb H.K."/>
            <person name="Feng G."/>
            <person name="Oshima K."/>
            <person name="Hattori M."/>
            <person name="Ohkuma M."/>
            <person name="Sergeev A.F."/>
            <person name="Mikhailov V.V."/>
            <person name="Crawford R.J."/>
            <person name="Sawabe T."/>
        </authorList>
    </citation>
    <scope>NUCLEOTIDE SEQUENCE [LARGE SCALE GENOMIC DNA]</scope>
    <source>
        <strain evidence="2">A3d10 and R9SW1</strain>
    </source>
</reference>
<sequence length="45" mass="5194">MAVPFLVLNPIFTMRKSIARDSVTVIGRSFQSFDEWGIVRILLLR</sequence>
<dbReference type="AlphaFoldDB" id="W5Z3K0"/>
<dbReference type="EMBL" id="CP007152">
    <property type="protein sequence ID" value="AHI33058.1"/>
    <property type="molecule type" value="Genomic_DNA"/>
</dbReference>